<dbReference type="Pfam" id="PF01551">
    <property type="entry name" value="Peptidase_M23"/>
    <property type="match status" value="1"/>
</dbReference>
<organism evidence="2 3">
    <name type="scientific">Actinopolyspora mzabensis</name>
    <dbReference type="NCBI Taxonomy" id="995066"/>
    <lineage>
        <taxon>Bacteria</taxon>
        <taxon>Bacillati</taxon>
        <taxon>Actinomycetota</taxon>
        <taxon>Actinomycetes</taxon>
        <taxon>Actinopolysporales</taxon>
        <taxon>Actinopolysporaceae</taxon>
        <taxon>Actinopolyspora</taxon>
    </lineage>
</organism>
<evidence type="ECO:0000313" key="3">
    <source>
        <dbReference type="Proteomes" id="UP000199213"/>
    </source>
</evidence>
<sequence length="282" mass="29609">MKLSKLASAGFGLLLGLGVLTVGTEEAEAATNFQMPFPCGQTWQGQTRSGHSPQNAVDLNRANDYGDTVVASASGTVSRVANEGNTSYGRWIEIDHGGGWTTRYAHLSVQRVPVGENVAQGETIGDVGNSGGSTGSHLHFEERYNGSAQRIDWNGSRIHYFGSRDYTSRNCGGGGNPYTAGEVCGDGYEQIDSHALGSAARIHLMYNSSNGKNCVVTLKTSDIGTATSTSAFLEVAGGSRSTDSGNYGYYAGPVREYAPGTCVQWGGSAGSESYTSPFEHCG</sequence>
<dbReference type="GO" id="GO:0004222">
    <property type="term" value="F:metalloendopeptidase activity"/>
    <property type="evidence" value="ECO:0007669"/>
    <property type="project" value="TreeGrafter"/>
</dbReference>
<reference evidence="3" key="1">
    <citation type="submission" date="2016-10" db="EMBL/GenBank/DDBJ databases">
        <authorList>
            <person name="Varghese N."/>
            <person name="Submissions S."/>
        </authorList>
    </citation>
    <scope>NUCLEOTIDE SEQUENCE [LARGE SCALE GENOMIC DNA]</scope>
    <source>
        <strain evidence="3">DSM 45460</strain>
    </source>
</reference>
<gene>
    <name evidence="2" type="ORF">SAMN04487820_112106</name>
</gene>
<evidence type="ECO:0000259" key="1">
    <source>
        <dbReference type="Pfam" id="PF01551"/>
    </source>
</evidence>
<dbReference type="AlphaFoldDB" id="A0A1G9EKH8"/>
<dbReference type="CDD" id="cd12797">
    <property type="entry name" value="M23_peptidase"/>
    <property type="match status" value="1"/>
</dbReference>
<dbReference type="EMBL" id="FNFM01000012">
    <property type="protein sequence ID" value="SDK76583.1"/>
    <property type="molecule type" value="Genomic_DNA"/>
</dbReference>
<dbReference type="InterPro" id="IPR050570">
    <property type="entry name" value="Cell_wall_metabolism_enzyme"/>
</dbReference>
<proteinExistence type="predicted"/>
<dbReference type="InterPro" id="IPR016047">
    <property type="entry name" value="M23ase_b-sheet_dom"/>
</dbReference>
<keyword evidence="3" id="KW-1185">Reference proteome</keyword>
<dbReference type="Gene3D" id="2.70.70.10">
    <property type="entry name" value="Glucose Permease (Domain IIA)"/>
    <property type="match status" value="1"/>
</dbReference>
<feature type="domain" description="M23ase beta-sheet core" evidence="1">
    <location>
        <begin position="56"/>
        <end position="149"/>
    </location>
</feature>
<dbReference type="RefSeq" id="WP_218120269.1">
    <property type="nucleotide sequence ID" value="NZ_FNFM01000012.1"/>
</dbReference>
<evidence type="ECO:0000313" key="2">
    <source>
        <dbReference type="EMBL" id="SDK76583.1"/>
    </source>
</evidence>
<accession>A0A1G9EKH8</accession>
<dbReference type="SUPFAM" id="SSF51261">
    <property type="entry name" value="Duplicated hybrid motif"/>
    <property type="match status" value="1"/>
</dbReference>
<dbReference type="InterPro" id="IPR011055">
    <property type="entry name" value="Dup_hybrid_motif"/>
</dbReference>
<protein>
    <submittedName>
        <fullName evidence="2">Peptidase family M23</fullName>
    </submittedName>
</protein>
<dbReference type="Proteomes" id="UP000199213">
    <property type="component" value="Unassembled WGS sequence"/>
</dbReference>
<name>A0A1G9EKH8_ACTMZ</name>
<dbReference type="PANTHER" id="PTHR21666">
    <property type="entry name" value="PEPTIDASE-RELATED"/>
    <property type="match status" value="1"/>
</dbReference>
<dbReference type="PANTHER" id="PTHR21666:SF270">
    <property type="entry name" value="MUREIN HYDROLASE ACTIVATOR ENVC"/>
    <property type="match status" value="1"/>
</dbReference>